<dbReference type="GO" id="GO:0022857">
    <property type="term" value="F:transmembrane transporter activity"/>
    <property type="evidence" value="ECO:0007669"/>
    <property type="project" value="InterPro"/>
</dbReference>
<dbReference type="Pfam" id="PF25917">
    <property type="entry name" value="BSH_RND"/>
    <property type="match status" value="1"/>
</dbReference>
<evidence type="ECO:0000259" key="3">
    <source>
        <dbReference type="Pfam" id="PF25917"/>
    </source>
</evidence>
<dbReference type="AlphaFoldDB" id="A0AAW5NT46"/>
<dbReference type="InterPro" id="IPR006143">
    <property type="entry name" value="RND_pump_MFP"/>
</dbReference>
<comment type="caution">
    <text evidence="5">The sequence shown here is derived from an EMBL/GenBank/DDBJ whole genome shotgun (WGS) entry which is preliminary data.</text>
</comment>
<evidence type="ECO:0000313" key="5">
    <source>
        <dbReference type="EMBL" id="MCS2791831.1"/>
    </source>
</evidence>
<reference evidence="5" key="1">
    <citation type="submission" date="2022-08" db="EMBL/GenBank/DDBJ databases">
        <title>Genome Sequencing of Bacteroides fragilis Group Isolates with Nanopore Technology.</title>
        <authorList>
            <person name="Tisza M.J."/>
            <person name="Smith D."/>
            <person name="Dekker J.P."/>
        </authorList>
    </citation>
    <scope>NUCLEOTIDE SEQUENCE</scope>
    <source>
        <strain evidence="5">BFG-351</strain>
    </source>
</reference>
<dbReference type="PANTHER" id="PTHR30158:SF23">
    <property type="entry name" value="MULTIDRUG RESISTANCE PROTEIN MEXA"/>
    <property type="match status" value="1"/>
</dbReference>
<dbReference type="PANTHER" id="PTHR30158">
    <property type="entry name" value="ACRA/E-RELATED COMPONENT OF DRUG EFFLUX TRANSPORTER"/>
    <property type="match status" value="1"/>
</dbReference>
<proteinExistence type="inferred from homology"/>
<dbReference type="Proteomes" id="UP001204548">
    <property type="component" value="Unassembled WGS sequence"/>
</dbReference>
<dbReference type="GO" id="GO:0005886">
    <property type="term" value="C:plasma membrane"/>
    <property type="evidence" value="ECO:0007669"/>
    <property type="project" value="TreeGrafter"/>
</dbReference>
<dbReference type="PROSITE" id="PS51257">
    <property type="entry name" value="PROKAR_LIPOPROTEIN"/>
    <property type="match status" value="1"/>
</dbReference>
<protein>
    <submittedName>
        <fullName evidence="5">Efflux RND transporter periplasmic adaptor subunit</fullName>
    </submittedName>
</protein>
<evidence type="ECO:0000256" key="1">
    <source>
        <dbReference type="ARBA" id="ARBA00009477"/>
    </source>
</evidence>
<feature type="domain" description="Multidrug resistance protein MdtA-like barrel-sandwich hybrid" evidence="3">
    <location>
        <begin position="63"/>
        <end position="203"/>
    </location>
</feature>
<dbReference type="RefSeq" id="WP_029425266.1">
    <property type="nucleotide sequence ID" value="NZ_JANUPB010000001.1"/>
</dbReference>
<feature type="signal peptide" evidence="2">
    <location>
        <begin position="1"/>
        <end position="31"/>
    </location>
</feature>
<gene>
    <name evidence="5" type="ORF">NXW97_07385</name>
</gene>
<dbReference type="PRINTS" id="PR01490">
    <property type="entry name" value="RTXTOXIND"/>
</dbReference>
<dbReference type="Gene3D" id="2.40.420.20">
    <property type="match status" value="1"/>
</dbReference>
<feature type="domain" description="Multidrug resistance protein MdtA-like beta-barrel" evidence="4">
    <location>
        <begin position="209"/>
        <end position="293"/>
    </location>
</feature>
<dbReference type="InterPro" id="IPR058625">
    <property type="entry name" value="MdtA-like_BSH"/>
</dbReference>
<accession>A0AAW5NT46</accession>
<organism evidence="5 6">
    <name type="scientific">Bacteroides faecis</name>
    <dbReference type="NCBI Taxonomy" id="674529"/>
    <lineage>
        <taxon>Bacteria</taxon>
        <taxon>Pseudomonadati</taxon>
        <taxon>Bacteroidota</taxon>
        <taxon>Bacteroidia</taxon>
        <taxon>Bacteroidales</taxon>
        <taxon>Bacteroidaceae</taxon>
        <taxon>Bacteroides</taxon>
    </lineage>
</organism>
<sequence>MIINKMKTTIIYLSISLLLVMLVSCNSQEQAGEQPDYPVITITTSSAEIVETYTGSIQGRQDIDIYPQVEGKIERVCVEEGEKVKKGQTLFILDQVPYRASLRTAEANVHAAEAQVATAQLDYESKQILFRENVVSEYELSSAHNALSVAQAGLEQAKAEAVNARNSLSYTEVKSPSDGIVGTLPYKAGALVSASLPQPLTTVSDNAEMYVYFSMTENQLRQLLRKYRIPEKAIEQMPQIELQLNDGSMYGEKGRIATFSGQINRETGSVSVRSVFPNPDKMLWSGGIGNVIIRRTVDDCIVIPQNVTYELQDKIVVYKVVDDCAVATFITVERLHDGKTYIVTGGLRPGDVLISDGIGQLKDGMKIKIANQTKEEK</sequence>
<dbReference type="GO" id="GO:0046677">
    <property type="term" value="P:response to antibiotic"/>
    <property type="evidence" value="ECO:0007669"/>
    <property type="project" value="TreeGrafter"/>
</dbReference>
<dbReference type="GO" id="GO:0030313">
    <property type="term" value="C:cell envelope"/>
    <property type="evidence" value="ECO:0007669"/>
    <property type="project" value="UniProtKB-SubCell"/>
</dbReference>
<dbReference type="EMBL" id="JANUTS010000001">
    <property type="protein sequence ID" value="MCS2791831.1"/>
    <property type="molecule type" value="Genomic_DNA"/>
</dbReference>
<dbReference type="Pfam" id="PF25944">
    <property type="entry name" value="Beta-barrel_RND"/>
    <property type="match status" value="1"/>
</dbReference>
<feature type="chain" id="PRO_5043599414" evidence="2">
    <location>
        <begin position="32"/>
        <end position="377"/>
    </location>
</feature>
<dbReference type="SUPFAM" id="SSF111369">
    <property type="entry name" value="HlyD-like secretion proteins"/>
    <property type="match status" value="1"/>
</dbReference>
<name>A0AAW5NT46_9BACE</name>
<comment type="similarity">
    <text evidence="1">Belongs to the membrane fusion protein (MFP) (TC 8.A.1) family.</text>
</comment>
<dbReference type="NCBIfam" id="TIGR01730">
    <property type="entry name" value="RND_mfp"/>
    <property type="match status" value="1"/>
</dbReference>
<dbReference type="Gene3D" id="1.10.287.470">
    <property type="entry name" value="Helix hairpin bin"/>
    <property type="match status" value="1"/>
</dbReference>
<evidence type="ECO:0000259" key="4">
    <source>
        <dbReference type="Pfam" id="PF25944"/>
    </source>
</evidence>
<evidence type="ECO:0000256" key="2">
    <source>
        <dbReference type="SAM" id="SignalP"/>
    </source>
</evidence>
<dbReference type="Gene3D" id="2.40.30.170">
    <property type="match status" value="1"/>
</dbReference>
<dbReference type="InterPro" id="IPR058626">
    <property type="entry name" value="MdtA-like_b-barrel"/>
</dbReference>
<dbReference type="Gene3D" id="2.40.50.100">
    <property type="match status" value="1"/>
</dbReference>
<keyword evidence="2" id="KW-0732">Signal</keyword>
<evidence type="ECO:0000313" key="6">
    <source>
        <dbReference type="Proteomes" id="UP001204548"/>
    </source>
</evidence>